<comment type="caution">
    <text evidence="3">The sequence shown here is derived from an EMBL/GenBank/DDBJ whole genome shotgun (WGS) entry which is preliminary data.</text>
</comment>
<reference evidence="3" key="1">
    <citation type="submission" date="2020-07" db="EMBL/GenBank/DDBJ databases">
        <authorList>
            <person name="Nieuwenhuis M."/>
            <person name="Van De Peppel L.J.J."/>
        </authorList>
    </citation>
    <scope>NUCLEOTIDE SEQUENCE</scope>
    <source>
        <strain evidence="3">AP01</strain>
        <tissue evidence="3">Mycelium</tissue>
    </source>
</reference>
<dbReference type="PANTHER" id="PTHR20858:SF17">
    <property type="entry name" value="HYDROXYMETHYLPYRIMIDINE_PHOSPHOMETHYLPYRIMIDINE KINASE THI20-RELATED"/>
    <property type="match status" value="1"/>
</dbReference>
<gene>
    <name evidence="3" type="ORF">DXG03_003798</name>
</gene>
<dbReference type="Proteomes" id="UP000775547">
    <property type="component" value="Unassembled WGS sequence"/>
</dbReference>
<name>A0A9P7K9A0_9AGAR</name>
<evidence type="ECO:0000259" key="2">
    <source>
        <dbReference type="Pfam" id="PF08543"/>
    </source>
</evidence>
<protein>
    <submittedName>
        <fullName evidence="3">Uncharacterized protein</fullName>
    </submittedName>
</protein>
<dbReference type="InterPro" id="IPR004399">
    <property type="entry name" value="HMP/HMP-P_kinase_dom"/>
</dbReference>
<feature type="domain" description="Pyridoxamine kinase/Phosphomethylpyrimidine kinase" evidence="2">
    <location>
        <begin position="235"/>
        <end position="316"/>
    </location>
</feature>
<dbReference type="Pfam" id="PF08543">
    <property type="entry name" value="Phos_pyr_kin"/>
    <property type="match status" value="2"/>
</dbReference>
<dbReference type="InterPro" id="IPR016084">
    <property type="entry name" value="Haem_Oase-like_multi-hlx"/>
</dbReference>
<evidence type="ECO:0000313" key="3">
    <source>
        <dbReference type="EMBL" id="KAG5641998.1"/>
    </source>
</evidence>
<dbReference type="PANTHER" id="PTHR20858">
    <property type="entry name" value="PHOSPHOMETHYLPYRIMIDINE KINASE"/>
    <property type="match status" value="1"/>
</dbReference>
<sequence>MSTVRSVLTIAGSDSSGGAGIQASNTRLADLKAIAAHGCYGTSAMTALTAQNTTGVQAVHPIPPEFVEKQIYSVLDDIETHAMKTGMLYDADNVRAVVKALTTHYAGTSIPPLVCDPVCVSTSGHNLLKPEAIQVLVDELFPLAQLITPNKPEAELLLSHRGMPSQISSLEDMIVAAKNLLRYGSQGVLVKGGHLASTMDEVKKISLDAFGVNVISYDLLTENMEILKVGETAEDSATRLVVDVLSEAGSTGVTLFIRPYIDSTSTHGTGCTLSATIASHLARGSDLTEAVKDSVAYIHLGIQTAESIGKGHGPLNHFHAIAPKLTPLATPTNHHPLTRMLIQGNASEWKQYVEHDFVKLLGRGTLPHSAFTYFIIQDYHYLKYYARAYALLGAKSTTFDAIGSATQTILGVINEIHTHKAFCASFGITPEVLENTAEEAATSAYGAYLIDIGLQGDTTKLLMALLACLLGYGEVGMWIKKEAALPNSWVVVEGNPYKQWMDDYAGEGYKDAVKIGLEAGCTEIAQVASRANRQTHHLAKPDEHVVDVSVKLHWEPRLEI</sequence>
<evidence type="ECO:0000259" key="1">
    <source>
        <dbReference type="Pfam" id="PF03070"/>
    </source>
</evidence>
<dbReference type="Pfam" id="PF03070">
    <property type="entry name" value="TENA_THI-4"/>
    <property type="match status" value="1"/>
</dbReference>
<dbReference type="EMBL" id="JABCKV010000225">
    <property type="protein sequence ID" value="KAG5641998.1"/>
    <property type="molecule type" value="Genomic_DNA"/>
</dbReference>
<dbReference type="InterPro" id="IPR004305">
    <property type="entry name" value="Thiaminase-2/PQQC"/>
</dbReference>
<dbReference type="Gene3D" id="1.20.910.10">
    <property type="entry name" value="Heme oxygenase-like"/>
    <property type="match status" value="1"/>
</dbReference>
<feature type="domain" description="Pyridoxamine kinase/Phosphomethylpyrimidine kinase" evidence="2">
    <location>
        <begin position="14"/>
        <end position="209"/>
    </location>
</feature>
<dbReference type="InterPro" id="IPR029056">
    <property type="entry name" value="Ribokinase-like"/>
</dbReference>
<dbReference type="GO" id="GO:0008972">
    <property type="term" value="F:phosphomethylpyrimidine kinase activity"/>
    <property type="evidence" value="ECO:0007669"/>
    <property type="project" value="InterPro"/>
</dbReference>
<dbReference type="AlphaFoldDB" id="A0A9P7K9A0"/>
<dbReference type="GO" id="GO:0005829">
    <property type="term" value="C:cytosol"/>
    <property type="evidence" value="ECO:0007669"/>
    <property type="project" value="TreeGrafter"/>
</dbReference>
<dbReference type="GO" id="GO:0008902">
    <property type="term" value="F:hydroxymethylpyrimidine kinase activity"/>
    <property type="evidence" value="ECO:0007669"/>
    <property type="project" value="TreeGrafter"/>
</dbReference>
<dbReference type="GO" id="GO:0009228">
    <property type="term" value="P:thiamine biosynthetic process"/>
    <property type="evidence" value="ECO:0007669"/>
    <property type="project" value="InterPro"/>
</dbReference>
<evidence type="ECO:0000313" key="4">
    <source>
        <dbReference type="Proteomes" id="UP000775547"/>
    </source>
</evidence>
<accession>A0A9P7K9A0</accession>
<organism evidence="3 4">
    <name type="scientific">Asterophora parasitica</name>
    <dbReference type="NCBI Taxonomy" id="117018"/>
    <lineage>
        <taxon>Eukaryota</taxon>
        <taxon>Fungi</taxon>
        <taxon>Dikarya</taxon>
        <taxon>Basidiomycota</taxon>
        <taxon>Agaricomycotina</taxon>
        <taxon>Agaricomycetes</taxon>
        <taxon>Agaricomycetidae</taxon>
        <taxon>Agaricales</taxon>
        <taxon>Tricholomatineae</taxon>
        <taxon>Lyophyllaceae</taxon>
        <taxon>Asterophora</taxon>
    </lineage>
</organism>
<dbReference type="CDD" id="cd01169">
    <property type="entry name" value="HMPP_kinase"/>
    <property type="match status" value="1"/>
</dbReference>
<dbReference type="SUPFAM" id="SSF48613">
    <property type="entry name" value="Heme oxygenase-like"/>
    <property type="match status" value="1"/>
</dbReference>
<dbReference type="NCBIfam" id="TIGR00097">
    <property type="entry name" value="HMP-P_kinase"/>
    <property type="match status" value="1"/>
</dbReference>
<dbReference type="SUPFAM" id="SSF53613">
    <property type="entry name" value="Ribokinase-like"/>
    <property type="match status" value="1"/>
</dbReference>
<dbReference type="Gene3D" id="3.40.1190.20">
    <property type="match status" value="1"/>
</dbReference>
<reference evidence="3" key="2">
    <citation type="submission" date="2021-10" db="EMBL/GenBank/DDBJ databases">
        <title>Phylogenomics reveals ancestral predisposition of the termite-cultivated fungus Termitomyces towards a domesticated lifestyle.</title>
        <authorList>
            <person name="Auxier B."/>
            <person name="Grum-Grzhimaylo A."/>
            <person name="Cardenas M.E."/>
            <person name="Lodge J.D."/>
            <person name="Laessoe T."/>
            <person name="Pedersen O."/>
            <person name="Smith M.E."/>
            <person name="Kuyper T.W."/>
            <person name="Franco-Molano E.A."/>
            <person name="Baroni T.J."/>
            <person name="Aanen D.K."/>
        </authorList>
    </citation>
    <scope>NUCLEOTIDE SEQUENCE</scope>
    <source>
        <strain evidence="3">AP01</strain>
        <tissue evidence="3">Mycelium</tissue>
    </source>
</reference>
<proteinExistence type="predicted"/>
<feature type="domain" description="Thiaminase-2/PQQC" evidence="1">
    <location>
        <begin position="349"/>
        <end position="515"/>
    </location>
</feature>
<dbReference type="InterPro" id="IPR013749">
    <property type="entry name" value="PM/HMP-P_kinase-1"/>
</dbReference>
<dbReference type="CDD" id="cd19367">
    <property type="entry name" value="TenA_C_ScTHI20-like"/>
    <property type="match status" value="1"/>
</dbReference>
<dbReference type="OrthoDB" id="10028886at2759"/>
<keyword evidence="4" id="KW-1185">Reference proteome</keyword>